<name>A0A9N9HEF7_9GLOM</name>
<feature type="non-terminal residue" evidence="2">
    <location>
        <position position="1"/>
    </location>
</feature>
<dbReference type="AlphaFoldDB" id="A0A9N9HEF7"/>
<evidence type="ECO:0000256" key="1">
    <source>
        <dbReference type="SAM" id="MobiDB-lite"/>
    </source>
</evidence>
<keyword evidence="3" id="KW-1185">Reference proteome</keyword>
<protein>
    <submittedName>
        <fullName evidence="2">5934_t:CDS:1</fullName>
    </submittedName>
</protein>
<feature type="non-terminal residue" evidence="2">
    <location>
        <position position="299"/>
    </location>
</feature>
<comment type="caution">
    <text evidence="2">The sequence shown here is derived from an EMBL/GenBank/DDBJ whole genome shotgun (WGS) entry which is preliminary data.</text>
</comment>
<dbReference type="Proteomes" id="UP000789739">
    <property type="component" value="Unassembled WGS sequence"/>
</dbReference>
<accession>A0A9N9HEF7</accession>
<reference evidence="2" key="1">
    <citation type="submission" date="2021-06" db="EMBL/GenBank/DDBJ databases">
        <authorList>
            <person name="Kallberg Y."/>
            <person name="Tangrot J."/>
            <person name="Rosling A."/>
        </authorList>
    </citation>
    <scope>NUCLEOTIDE SEQUENCE</scope>
    <source>
        <strain evidence="2">BR232B</strain>
    </source>
</reference>
<dbReference type="EMBL" id="CAJVPI010005466">
    <property type="protein sequence ID" value="CAG8674143.1"/>
    <property type="molecule type" value="Genomic_DNA"/>
</dbReference>
<dbReference type="OrthoDB" id="2437308at2759"/>
<feature type="region of interest" description="Disordered" evidence="1">
    <location>
        <begin position="52"/>
        <end position="75"/>
    </location>
</feature>
<evidence type="ECO:0000313" key="2">
    <source>
        <dbReference type="EMBL" id="CAG8674143.1"/>
    </source>
</evidence>
<organism evidence="2 3">
    <name type="scientific">Paraglomus brasilianum</name>
    <dbReference type="NCBI Taxonomy" id="144538"/>
    <lineage>
        <taxon>Eukaryota</taxon>
        <taxon>Fungi</taxon>
        <taxon>Fungi incertae sedis</taxon>
        <taxon>Mucoromycota</taxon>
        <taxon>Glomeromycotina</taxon>
        <taxon>Glomeromycetes</taxon>
        <taxon>Paraglomerales</taxon>
        <taxon>Paraglomeraceae</taxon>
        <taxon>Paraglomus</taxon>
    </lineage>
</organism>
<evidence type="ECO:0000313" key="3">
    <source>
        <dbReference type="Proteomes" id="UP000789739"/>
    </source>
</evidence>
<proteinExistence type="predicted"/>
<sequence>NGKENAFYNSYDALTNSMVTEHNTDFNSLTWGDKVELELNALKDTTNIWNNTSEESLNREQEETQLPPTEGDNWKSTINEEKQEEQKLEQELMQDPVEETDQNTLLLQDKVTDNNSHRSWAAALFPKLKRGRATFSTFSPRNAIKSKNNNALIIDIHNIQSSFNEIMASLFESTKYDISAAKAHFTKGTRTHLEVTFIDKDKQRHYAAKGLEILRKTYYGYIPVDTRKTFLQVRCKNVPLGNKNDITEALRESFGSFGNIVSIKPMLIEGTPYVSDQWIITFETTEDPDLENKLPRFTH</sequence>
<gene>
    <name evidence="2" type="ORF">PBRASI_LOCUS11459</name>
</gene>